<name>A0A8J8ND47_HALGN</name>
<proteinExistence type="predicted"/>
<keyword evidence="3" id="KW-1185">Reference proteome</keyword>
<evidence type="ECO:0000313" key="2">
    <source>
        <dbReference type="EMBL" id="TNV72702.1"/>
    </source>
</evidence>
<dbReference type="Proteomes" id="UP000785679">
    <property type="component" value="Unassembled WGS sequence"/>
</dbReference>
<reference evidence="2" key="1">
    <citation type="submission" date="2019-06" db="EMBL/GenBank/DDBJ databases">
        <authorList>
            <person name="Zheng W."/>
        </authorList>
    </citation>
    <scope>NUCLEOTIDE SEQUENCE</scope>
    <source>
        <strain evidence="2">QDHG01</strain>
    </source>
</reference>
<feature type="compositionally biased region" description="Basic residues" evidence="1">
    <location>
        <begin position="31"/>
        <end position="40"/>
    </location>
</feature>
<accession>A0A8J8ND47</accession>
<protein>
    <submittedName>
        <fullName evidence="2">Uncharacterized protein</fullName>
    </submittedName>
</protein>
<organism evidence="2 3">
    <name type="scientific">Halteria grandinella</name>
    <dbReference type="NCBI Taxonomy" id="5974"/>
    <lineage>
        <taxon>Eukaryota</taxon>
        <taxon>Sar</taxon>
        <taxon>Alveolata</taxon>
        <taxon>Ciliophora</taxon>
        <taxon>Intramacronucleata</taxon>
        <taxon>Spirotrichea</taxon>
        <taxon>Stichotrichia</taxon>
        <taxon>Sporadotrichida</taxon>
        <taxon>Halteriidae</taxon>
        <taxon>Halteria</taxon>
    </lineage>
</organism>
<evidence type="ECO:0000256" key="1">
    <source>
        <dbReference type="SAM" id="MobiDB-lite"/>
    </source>
</evidence>
<evidence type="ECO:0000313" key="3">
    <source>
        <dbReference type="Proteomes" id="UP000785679"/>
    </source>
</evidence>
<feature type="region of interest" description="Disordered" evidence="1">
    <location>
        <begin position="26"/>
        <end position="72"/>
    </location>
</feature>
<gene>
    <name evidence="2" type="ORF">FGO68_gene6212</name>
</gene>
<dbReference type="EMBL" id="RRYP01021260">
    <property type="protein sequence ID" value="TNV72702.1"/>
    <property type="molecule type" value="Genomic_DNA"/>
</dbReference>
<comment type="caution">
    <text evidence="2">The sequence shown here is derived from an EMBL/GenBank/DDBJ whole genome shotgun (WGS) entry which is preliminary data.</text>
</comment>
<dbReference type="AlphaFoldDB" id="A0A8J8ND47"/>
<sequence>MGGNNYLIKYVAEIYLPALQNPLLHPAPPLHHPHLRRGPPRRLVPPRSSAKILPCGNSPTGEPGAQRPRANDWQGHCHIRARGCCEERVGEV</sequence>